<dbReference type="SUPFAM" id="SSF55874">
    <property type="entry name" value="ATPase domain of HSP90 chaperone/DNA topoisomerase II/histidine kinase"/>
    <property type="match status" value="1"/>
</dbReference>
<proteinExistence type="predicted"/>
<feature type="transmembrane region" description="Helical" evidence="9">
    <location>
        <begin position="51"/>
        <end position="72"/>
    </location>
</feature>
<keyword evidence="9" id="KW-0472">Membrane</keyword>
<accession>A0ABS1MFJ9</accession>
<feature type="transmembrane region" description="Helical" evidence="9">
    <location>
        <begin position="175"/>
        <end position="193"/>
    </location>
</feature>
<feature type="transmembrane region" description="Helical" evidence="9">
    <location>
        <begin position="117"/>
        <end position="137"/>
    </location>
</feature>
<evidence type="ECO:0000313" key="11">
    <source>
        <dbReference type="EMBL" id="MBL1079331.1"/>
    </source>
</evidence>
<keyword evidence="3" id="KW-0597">Phosphoprotein</keyword>
<dbReference type="GO" id="GO:0016301">
    <property type="term" value="F:kinase activity"/>
    <property type="evidence" value="ECO:0007669"/>
    <property type="project" value="UniProtKB-KW"/>
</dbReference>
<evidence type="ECO:0000256" key="6">
    <source>
        <dbReference type="ARBA" id="ARBA00022777"/>
    </source>
</evidence>
<dbReference type="InterPro" id="IPR050482">
    <property type="entry name" value="Sensor_HK_TwoCompSys"/>
</dbReference>
<comment type="caution">
    <text evidence="11">The sequence shown here is derived from an EMBL/GenBank/DDBJ whole genome shotgun (WGS) entry which is preliminary data.</text>
</comment>
<evidence type="ECO:0000256" key="5">
    <source>
        <dbReference type="ARBA" id="ARBA00022741"/>
    </source>
</evidence>
<dbReference type="Gene3D" id="1.20.5.1930">
    <property type="match status" value="1"/>
</dbReference>
<protein>
    <recommendedName>
        <fullName evidence="2">histidine kinase</fullName>
        <ecNumber evidence="2">2.7.13.3</ecNumber>
    </recommendedName>
</protein>
<evidence type="ECO:0000256" key="3">
    <source>
        <dbReference type="ARBA" id="ARBA00022553"/>
    </source>
</evidence>
<keyword evidence="5" id="KW-0547">Nucleotide-binding</keyword>
<gene>
    <name evidence="11" type="ORF">JK358_33495</name>
</gene>
<dbReference type="EMBL" id="JAERRJ010000015">
    <property type="protein sequence ID" value="MBL1079331.1"/>
    <property type="molecule type" value="Genomic_DNA"/>
</dbReference>
<keyword evidence="9" id="KW-0812">Transmembrane</keyword>
<feature type="transmembrane region" description="Helical" evidence="9">
    <location>
        <begin position="84"/>
        <end position="105"/>
    </location>
</feature>
<organism evidence="11 12">
    <name type="scientific">Nocardia acididurans</name>
    <dbReference type="NCBI Taxonomy" id="2802282"/>
    <lineage>
        <taxon>Bacteria</taxon>
        <taxon>Bacillati</taxon>
        <taxon>Actinomycetota</taxon>
        <taxon>Actinomycetes</taxon>
        <taxon>Mycobacteriales</taxon>
        <taxon>Nocardiaceae</taxon>
        <taxon>Nocardia</taxon>
    </lineage>
</organism>
<keyword evidence="12" id="KW-1185">Reference proteome</keyword>
<keyword evidence="8" id="KW-0902">Two-component regulatory system</keyword>
<evidence type="ECO:0000313" key="12">
    <source>
        <dbReference type="Proteomes" id="UP000602198"/>
    </source>
</evidence>
<comment type="catalytic activity">
    <reaction evidence="1">
        <text>ATP + protein L-histidine = ADP + protein N-phospho-L-histidine.</text>
        <dbReference type="EC" id="2.7.13.3"/>
    </reaction>
</comment>
<dbReference type="Pfam" id="PF07730">
    <property type="entry name" value="HisKA_3"/>
    <property type="match status" value="1"/>
</dbReference>
<sequence length="458" mass="50155">MNVTNATPRAAGQALRELREDMRGSGERLRRFLRNPIAECRRNIAEMPYDYPVAAILLFDVMLLAVAIAGTLQRYPYFPSPLPLLALITAYAVGPVYIIFGWLMRPWALGIATTVSGILYLIQPVNVDVAPFVLIAGAGQLAAVASSRVSLSFTAVFGLELLFFQSIGHLEEGEILMFVPALLFGWMVGRMMQYQRKDLYQERESQEIRATHAADEERRRIAREVHDVIAHSLSITLLHVTAARHALQTDRDVDEAVDALADAERLGRQAMADIRRTVGLLDQRPSKQTPEPGLDDIGDLVADFVRAGMEIDYRMDGDRDRVTAALGLAVYRVSQESLANIAKHAPGASARVRIKLCAKDITVLVTNTLPTGVLTRPGRGMGISGMRQRVTLLGGTLVAGQGGDGWRVEARIPVHGNTSQATCMGQAAEESVRSIVQTVTRKWQDERPGPGGQIQEGV</sequence>
<evidence type="ECO:0000256" key="2">
    <source>
        <dbReference type="ARBA" id="ARBA00012438"/>
    </source>
</evidence>
<dbReference type="PANTHER" id="PTHR24421">
    <property type="entry name" value="NITRATE/NITRITE SENSOR PROTEIN NARX-RELATED"/>
    <property type="match status" value="1"/>
</dbReference>
<evidence type="ECO:0000256" key="7">
    <source>
        <dbReference type="ARBA" id="ARBA00022840"/>
    </source>
</evidence>
<dbReference type="PANTHER" id="PTHR24421:SF10">
    <property type="entry name" value="NITRATE_NITRITE SENSOR PROTEIN NARQ"/>
    <property type="match status" value="1"/>
</dbReference>
<evidence type="ECO:0000256" key="8">
    <source>
        <dbReference type="ARBA" id="ARBA00023012"/>
    </source>
</evidence>
<dbReference type="Gene3D" id="3.30.565.10">
    <property type="entry name" value="Histidine kinase-like ATPase, C-terminal domain"/>
    <property type="match status" value="1"/>
</dbReference>
<evidence type="ECO:0000256" key="1">
    <source>
        <dbReference type="ARBA" id="ARBA00000085"/>
    </source>
</evidence>
<evidence type="ECO:0000259" key="10">
    <source>
        <dbReference type="Pfam" id="PF07730"/>
    </source>
</evidence>
<name>A0ABS1MFJ9_9NOCA</name>
<keyword evidence="4" id="KW-0808">Transferase</keyword>
<dbReference type="InterPro" id="IPR011712">
    <property type="entry name" value="Sig_transdc_His_kin_sub3_dim/P"/>
</dbReference>
<keyword evidence="9" id="KW-1133">Transmembrane helix</keyword>
<keyword evidence="7" id="KW-0067">ATP-binding</keyword>
<dbReference type="EC" id="2.7.13.3" evidence="2"/>
<dbReference type="Proteomes" id="UP000602198">
    <property type="component" value="Unassembled WGS sequence"/>
</dbReference>
<dbReference type="InterPro" id="IPR036890">
    <property type="entry name" value="HATPase_C_sf"/>
</dbReference>
<dbReference type="RefSeq" id="WP_201955488.1">
    <property type="nucleotide sequence ID" value="NZ_JAERRJ010000015.1"/>
</dbReference>
<evidence type="ECO:0000256" key="9">
    <source>
        <dbReference type="SAM" id="Phobius"/>
    </source>
</evidence>
<keyword evidence="6 11" id="KW-0418">Kinase</keyword>
<dbReference type="CDD" id="cd16917">
    <property type="entry name" value="HATPase_UhpB-NarQ-NarX-like"/>
    <property type="match status" value="1"/>
</dbReference>
<feature type="domain" description="Signal transduction histidine kinase subgroup 3 dimerisation and phosphoacceptor" evidence="10">
    <location>
        <begin position="217"/>
        <end position="282"/>
    </location>
</feature>
<evidence type="ECO:0000256" key="4">
    <source>
        <dbReference type="ARBA" id="ARBA00022679"/>
    </source>
</evidence>
<feature type="transmembrane region" description="Helical" evidence="9">
    <location>
        <begin position="149"/>
        <end position="169"/>
    </location>
</feature>
<reference evidence="11 12" key="1">
    <citation type="submission" date="2021-01" db="EMBL/GenBank/DDBJ databases">
        <title>WGS of actinomycetes isolated from Thailand.</title>
        <authorList>
            <person name="Thawai C."/>
        </authorList>
    </citation>
    <scope>NUCLEOTIDE SEQUENCE [LARGE SCALE GENOMIC DNA]</scope>
    <source>
        <strain evidence="11 12">LPG 2</strain>
    </source>
</reference>